<evidence type="ECO:0000313" key="2">
    <source>
        <dbReference type="Proteomes" id="UP000814128"/>
    </source>
</evidence>
<accession>A0ACB8Q4R9</accession>
<organism evidence="1 2">
    <name type="scientific">Vararia minispora EC-137</name>
    <dbReference type="NCBI Taxonomy" id="1314806"/>
    <lineage>
        <taxon>Eukaryota</taxon>
        <taxon>Fungi</taxon>
        <taxon>Dikarya</taxon>
        <taxon>Basidiomycota</taxon>
        <taxon>Agaricomycotina</taxon>
        <taxon>Agaricomycetes</taxon>
        <taxon>Russulales</taxon>
        <taxon>Lachnocladiaceae</taxon>
        <taxon>Vararia</taxon>
    </lineage>
</organism>
<protein>
    <submittedName>
        <fullName evidence="1">Aldehyde/histidinol dehydrogenase</fullName>
    </submittedName>
</protein>
<keyword evidence="2" id="KW-1185">Reference proteome</keyword>
<sequence length="237" mass="25687">MTMPLLPDNLTASISAIQLRPDSASLLVPLVTPVIIADPALAGSTLVGYKIQEAVAKSNLKDVTLELGGKCLNIVFDDVDLEQAISWSTHGILCVPALPLFCTHIKDYIASDKSQGATVQLGGDWHGMEGFWIQPTIFTDSKPDMRILREKIFGLVGVVIKFLDEEVVFQQVNDTEYGLASAVFSHNIDCALKVAHRLQAIPFGGLMQSGIGCELGEYALHSYTNVKVVHINLGLKI</sequence>
<dbReference type="Proteomes" id="UP000814128">
    <property type="component" value="Unassembled WGS sequence"/>
</dbReference>
<name>A0ACB8Q4R9_9AGAM</name>
<comment type="caution">
    <text evidence="1">The sequence shown here is derived from an EMBL/GenBank/DDBJ whole genome shotgun (WGS) entry which is preliminary data.</text>
</comment>
<reference evidence="1" key="1">
    <citation type="submission" date="2021-02" db="EMBL/GenBank/DDBJ databases">
        <authorList>
            <consortium name="DOE Joint Genome Institute"/>
            <person name="Ahrendt S."/>
            <person name="Looney B.P."/>
            <person name="Miyauchi S."/>
            <person name="Morin E."/>
            <person name="Drula E."/>
            <person name="Courty P.E."/>
            <person name="Chicoki N."/>
            <person name="Fauchery L."/>
            <person name="Kohler A."/>
            <person name="Kuo A."/>
            <person name="Labutti K."/>
            <person name="Pangilinan J."/>
            <person name="Lipzen A."/>
            <person name="Riley R."/>
            <person name="Andreopoulos W."/>
            <person name="He G."/>
            <person name="Johnson J."/>
            <person name="Barry K.W."/>
            <person name="Grigoriev I.V."/>
            <person name="Nagy L."/>
            <person name="Hibbett D."/>
            <person name="Henrissat B."/>
            <person name="Matheny P.B."/>
            <person name="Labbe J."/>
            <person name="Martin F."/>
        </authorList>
    </citation>
    <scope>NUCLEOTIDE SEQUENCE</scope>
    <source>
        <strain evidence="1">EC-137</strain>
    </source>
</reference>
<proteinExistence type="predicted"/>
<dbReference type="EMBL" id="MU274219">
    <property type="protein sequence ID" value="KAI0026749.1"/>
    <property type="molecule type" value="Genomic_DNA"/>
</dbReference>
<reference evidence="1" key="2">
    <citation type="journal article" date="2022" name="New Phytol.">
        <title>Evolutionary transition to the ectomycorrhizal habit in the genomes of a hyperdiverse lineage of mushroom-forming fungi.</title>
        <authorList>
            <person name="Looney B."/>
            <person name="Miyauchi S."/>
            <person name="Morin E."/>
            <person name="Drula E."/>
            <person name="Courty P.E."/>
            <person name="Kohler A."/>
            <person name="Kuo A."/>
            <person name="LaButti K."/>
            <person name="Pangilinan J."/>
            <person name="Lipzen A."/>
            <person name="Riley R."/>
            <person name="Andreopoulos W."/>
            <person name="He G."/>
            <person name="Johnson J."/>
            <person name="Nolan M."/>
            <person name="Tritt A."/>
            <person name="Barry K.W."/>
            <person name="Grigoriev I.V."/>
            <person name="Nagy L.G."/>
            <person name="Hibbett D."/>
            <person name="Henrissat B."/>
            <person name="Matheny P.B."/>
            <person name="Labbe J."/>
            <person name="Martin F.M."/>
        </authorList>
    </citation>
    <scope>NUCLEOTIDE SEQUENCE</scope>
    <source>
        <strain evidence="1">EC-137</strain>
    </source>
</reference>
<evidence type="ECO:0000313" key="1">
    <source>
        <dbReference type="EMBL" id="KAI0026749.1"/>
    </source>
</evidence>
<gene>
    <name evidence="1" type="ORF">K488DRAFT_81302</name>
</gene>